<dbReference type="Proteomes" id="UP000236333">
    <property type="component" value="Unassembled WGS sequence"/>
</dbReference>
<evidence type="ECO:0000313" key="1">
    <source>
        <dbReference type="EMBL" id="PNH05624.1"/>
    </source>
</evidence>
<proteinExistence type="predicted"/>
<reference evidence="1 2" key="1">
    <citation type="journal article" date="2017" name="Mol. Biol. Evol.">
        <title>The 4-celled Tetrabaena socialis nuclear genome reveals the essential components for genetic control of cell number at the origin of multicellularity in the volvocine lineage.</title>
        <authorList>
            <person name="Featherston J."/>
            <person name="Arakaki Y."/>
            <person name="Hanschen E.R."/>
            <person name="Ferris P.J."/>
            <person name="Michod R.E."/>
            <person name="Olson B.J.S.C."/>
            <person name="Nozaki H."/>
            <person name="Durand P.M."/>
        </authorList>
    </citation>
    <scope>NUCLEOTIDE SEQUENCE [LARGE SCALE GENOMIC DNA]</scope>
    <source>
        <strain evidence="1 2">NIES-571</strain>
    </source>
</reference>
<comment type="caution">
    <text evidence="1">The sequence shown here is derived from an EMBL/GenBank/DDBJ whole genome shotgun (WGS) entry which is preliminary data.</text>
</comment>
<dbReference type="OrthoDB" id="544949at2759"/>
<gene>
    <name evidence="1" type="ORF">TSOC_008118</name>
</gene>
<dbReference type="EMBL" id="PGGS01000291">
    <property type="protein sequence ID" value="PNH05624.1"/>
    <property type="molecule type" value="Genomic_DNA"/>
</dbReference>
<protein>
    <submittedName>
        <fullName evidence="1">Uncharacterized protein</fullName>
    </submittedName>
</protein>
<name>A0A2J7ZZB8_9CHLO</name>
<evidence type="ECO:0000313" key="2">
    <source>
        <dbReference type="Proteomes" id="UP000236333"/>
    </source>
</evidence>
<accession>A0A2J7ZZB8</accession>
<dbReference type="AlphaFoldDB" id="A0A2J7ZZB8"/>
<organism evidence="1 2">
    <name type="scientific">Tetrabaena socialis</name>
    <dbReference type="NCBI Taxonomy" id="47790"/>
    <lineage>
        <taxon>Eukaryota</taxon>
        <taxon>Viridiplantae</taxon>
        <taxon>Chlorophyta</taxon>
        <taxon>core chlorophytes</taxon>
        <taxon>Chlorophyceae</taxon>
        <taxon>CS clade</taxon>
        <taxon>Chlamydomonadales</taxon>
        <taxon>Tetrabaenaceae</taxon>
        <taxon>Tetrabaena</taxon>
    </lineage>
</organism>
<sequence>MGLWKRVSEKTKQTLGVKAANHADWKPTSNARNLAMIEEARKFSKHLKVLHRELREMEGRIEGNLTILKTVLSAPLPRVYDMTDKGPIPVDKEAVMVGAGVSFDTLSAAGAELKAKLQAEVLHPLDQWQAAYRMIKLPISTPPAPPAWYTEARANAGTMRYDSDDEN</sequence>
<keyword evidence="2" id="KW-1185">Reference proteome</keyword>